<evidence type="ECO:0000313" key="8">
    <source>
        <dbReference type="EMBL" id="RVT82972.1"/>
    </source>
</evidence>
<reference evidence="8 9" key="1">
    <citation type="submission" date="2019-01" db="EMBL/GenBank/DDBJ databases">
        <authorList>
            <person name="Chen W.-M."/>
        </authorList>
    </citation>
    <scope>NUCLEOTIDE SEQUENCE [LARGE SCALE GENOMIC DNA]</scope>
    <source>
        <strain evidence="8 9">CCP-18</strain>
    </source>
</reference>
<dbReference type="RefSeq" id="WP_127683953.1">
    <property type="nucleotide sequence ID" value="NZ_SACM01000005.1"/>
</dbReference>
<evidence type="ECO:0000256" key="2">
    <source>
        <dbReference type="ARBA" id="ARBA00022694"/>
    </source>
</evidence>
<dbReference type="Gene3D" id="3.40.50.620">
    <property type="entry name" value="HUPs"/>
    <property type="match status" value="1"/>
</dbReference>
<accession>A0A3S2UAM0</accession>
<dbReference type="OrthoDB" id="9807403at2"/>
<comment type="subcellular location">
    <subcellularLocation>
        <location evidence="6">Cytoplasm</location>
    </subcellularLocation>
</comment>
<dbReference type="CDD" id="cd01992">
    <property type="entry name" value="TilS_N"/>
    <property type="match status" value="1"/>
</dbReference>
<dbReference type="PANTHER" id="PTHR43033">
    <property type="entry name" value="TRNA(ILE)-LYSIDINE SYNTHASE-RELATED"/>
    <property type="match status" value="1"/>
</dbReference>
<comment type="function">
    <text evidence="6">Ligates lysine onto the cytidine present at position 34 of the AUA codon-specific tRNA(Ile) that contains the anticodon CAU, in an ATP-dependent manner. Cytidine is converted to lysidine, thus changing the amino acid specificity of the tRNA from methionine to isoleucine.</text>
</comment>
<comment type="caution">
    <text evidence="8">The sequence shown here is derived from an EMBL/GenBank/DDBJ whole genome shotgun (WGS) entry which is preliminary data.</text>
</comment>
<dbReference type="InterPro" id="IPR014729">
    <property type="entry name" value="Rossmann-like_a/b/a_fold"/>
</dbReference>
<evidence type="ECO:0000256" key="6">
    <source>
        <dbReference type="HAMAP-Rule" id="MF_01161"/>
    </source>
</evidence>
<evidence type="ECO:0000256" key="5">
    <source>
        <dbReference type="ARBA" id="ARBA00048539"/>
    </source>
</evidence>
<dbReference type="HAMAP" id="MF_01161">
    <property type="entry name" value="tRNA_Ile_lys_synt"/>
    <property type="match status" value="1"/>
</dbReference>
<dbReference type="InterPro" id="IPR012094">
    <property type="entry name" value="tRNA_Ile_lys_synt"/>
</dbReference>
<dbReference type="SUPFAM" id="SSF52402">
    <property type="entry name" value="Adenine nucleotide alpha hydrolases-like"/>
    <property type="match status" value="1"/>
</dbReference>
<keyword evidence="9" id="KW-1185">Reference proteome</keyword>
<evidence type="ECO:0000256" key="3">
    <source>
        <dbReference type="ARBA" id="ARBA00022741"/>
    </source>
</evidence>
<dbReference type="PANTHER" id="PTHR43033:SF1">
    <property type="entry name" value="TRNA(ILE)-LYSIDINE SYNTHASE-RELATED"/>
    <property type="match status" value="1"/>
</dbReference>
<comment type="domain">
    <text evidence="6">The N-terminal region contains the highly conserved SGGXDS motif, predicted to be a P-loop motif involved in ATP binding.</text>
</comment>
<evidence type="ECO:0000256" key="4">
    <source>
        <dbReference type="ARBA" id="ARBA00022840"/>
    </source>
</evidence>
<keyword evidence="6" id="KW-0963">Cytoplasm</keyword>
<dbReference type="EC" id="6.3.4.19" evidence="6"/>
<evidence type="ECO:0000259" key="7">
    <source>
        <dbReference type="Pfam" id="PF01171"/>
    </source>
</evidence>
<keyword evidence="2 6" id="KW-0819">tRNA processing</keyword>
<dbReference type="InterPro" id="IPR012795">
    <property type="entry name" value="tRNA_Ile_lys_synt_N"/>
</dbReference>
<dbReference type="InterPro" id="IPR011063">
    <property type="entry name" value="TilS/TtcA_N"/>
</dbReference>
<dbReference type="Proteomes" id="UP000288587">
    <property type="component" value="Unassembled WGS sequence"/>
</dbReference>
<feature type="binding site" evidence="6">
    <location>
        <begin position="20"/>
        <end position="25"/>
    </location>
    <ligand>
        <name>ATP</name>
        <dbReference type="ChEBI" id="CHEBI:30616"/>
    </ligand>
</feature>
<evidence type="ECO:0000313" key="9">
    <source>
        <dbReference type="Proteomes" id="UP000288587"/>
    </source>
</evidence>
<comment type="similarity">
    <text evidence="6">Belongs to the tRNA(Ile)-lysidine synthase family.</text>
</comment>
<dbReference type="GO" id="GO:0005737">
    <property type="term" value="C:cytoplasm"/>
    <property type="evidence" value="ECO:0007669"/>
    <property type="project" value="UniProtKB-SubCell"/>
</dbReference>
<keyword evidence="1 6" id="KW-0436">Ligase</keyword>
<dbReference type="Pfam" id="PF01171">
    <property type="entry name" value="ATP_bind_3"/>
    <property type="match status" value="1"/>
</dbReference>
<dbReference type="GO" id="GO:0032267">
    <property type="term" value="F:tRNA(Ile)-lysidine synthase activity"/>
    <property type="evidence" value="ECO:0007669"/>
    <property type="project" value="UniProtKB-EC"/>
</dbReference>
<dbReference type="EMBL" id="SACM01000005">
    <property type="protein sequence ID" value="RVT82972.1"/>
    <property type="molecule type" value="Genomic_DNA"/>
</dbReference>
<organism evidence="8 9">
    <name type="scientific">Inhella crocodyli</name>
    <dbReference type="NCBI Taxonomy" id="2499851"/>
    <lineage>
        <taxon>Bacteria</taxon>
        <taxon>Pseudomonadati</taxon>
        <taxon>Pseudomonadota</taxon>
        <taxon>Betaproteobacteria</taxon>
        <taxon>Burkholderiales</taxon>
        <taxon>Sphaerotilaceae</taxon>
        <taxon>Inhella</taxon>
    </lineage>
</organism>
<dbReference type="GO" id="GO:0005524">
    <property type="term" value="F:ATP binding"/>
    <property type="evidence" value="ECO:0007669"/>
    <property type="project" value="UniProtKB-UniRule"/>
</dbReference>
<gene>
    <name evidence="6 8" type="primary">tilS</name>
    <name evidence="8" type="ORF">EOD73_15535</name>
</gene>
<dbReference type="AlphaFoldDB" id="A0A3S2UAM0"/>
<evidence type="ECO:0000256" key="1">
    <source>
        <dbReference type="ARBA" id="ARBA00022598"/>
    </source>
</evidence>
<proteinExistence type="inferred from homology"/>
<protein>
    <recommendedName>
        <fullName evidence="6">tRNA(Ile)-lysidine synthase</fullName>
        <ecNumber evidence="6">6.3.4.19</ecNumber>
    </recommendedName>
    <alternativeName>
        <fullName evidence="6">tRNA(Ile)-2-lysyl-cytidine synthase</fullName>
    </alternativeName>
    <alternativeName>
        <fullName evidence="6">tRNA(Ile)-lysidine synthetase</fullName>
    </alternativeName>
</protein>
<keyword evidence="4 6" id="KW-0067">ATP-binding</keyword>
<feature type="domain" description="tRNA(Ile)-lysidine/2-thiocytidine synthase N-terminal" evidence="7">
    <location>
        <begin position="15"/>
        <end position="200"/>
    </location>
</feature>
<sequence>MADSATPKPAERPCVAVAYSGGLDSTALLWLTARQGVLLGVSVVALHVHHGLMPEADAWVAHAEATVQRLGEVGCPVRLVVRRLAGAPAPGDSVEAWARRERYLALAAMARDAGAGLVLLAQHADDQAETVLLQALRGAGPAGLAGMPARWDADGLHWARPWLDRPRAQLRAAAQASGLGWVDDASNANPRFARSRLRREVMPPLTSAFPQSVHVLGDVARQAARARSLANEVAAEDLPRCTGPDGGLVFRCWSALPPGRRANALHAWLAQCLPAGVPVALVDRLLVEWRGQGGRWPAPQGSLLSRKGVMRLEPSLKAK</sequence>
<dbReference type="GO" id="GO:0006400">
    <property type="term" value="P:tRNA modification"/>
    <property type="evidence" value="ECO:0007669"/>
    <property type="project" value="UniProtKB-UniRule"/>
</dbReference>
<comment type="catalytic activity">
    <reaction evidence="5 6">
        <text>cytidine(34) in tRNA(Ile2) + L-lysine + ATP = lysidine(34) in tRNA(Ile2) + AMP + diphosphate + H(+)</text>
        <dbReference type="Rhea" id="RHEA:43744"/>
        <dbReference type="Rhea" id="RHEA-COMP:10625"/>
        <dbReference type="Rhea" id="RHEA-COMP:10670"/>
        <dbReference type="ChEBI" id="CHEBI:15378"/>
        <dbReference type="ChEBI" id="CHEBI:30616"/>
        <dbReference type="ChEBI" id="CHEBI:32551"/>
        <dbReference type="ChEBI" id="CHEBI:33019"/>
        <dbReference type="ChEBI" id="CHEBI:82748"/>
        <dbReference type="ChEBI" id="CHEBI:83665"/>
        <dbReference type="ChEBI" id="CHEBI:456215"/>
        <dbReference type="EC" id="6.3.4.19"/>
    </reaction>
</comment>
<keyword evidence="3 6" id="KW-0547">Nucleotide-binding</keyword>
<dbReference type="NCBIfam" id="TIGR02432">
    <property type="entry name" value="lysidine_TilS_N"/>
    <property type="match status" value="1"/>
</dbReference>
<name>A0A3S2UAM0_9BURK</name>